<name>A0AAV5WKA3_9BILA</name>
<dbReference type="Proteomes" id="UP001432322">
    <property type="component" value="Unassembled WGS sequence"/>
</dbReference>
<protein>
    <submittedName>
        <fullName evidence="2">Uncharacterized protein</fullName>
    </submittedName>
</protein>
<dbReference type="AlphaFoldDB" id="A0AAV5WKA3"/>
<reference evidence="2" key="1">
    <citation type="submission" date="2023-10" db="EMBL/GenBank/DDBJ databases">
        <title>Genome assembly of Pristionchus species.</title>
        <authorList>
            <person name="Yoshida K."/>
            <person name="Sommer R.J."/>
        </authorList>
    </citation>
    <scope>NUCLEOTIDE SEQUENCE</scope>
    <source>
        <strain evidence="2">RS5133</strain>
    </source>
</reference>
<comment type="caution">
    <text evidence="2">The sequence shown here is derived from an EMBL/GenBank/DDBJ whole genome shotgun (WGS) entry which is preliminary data.</text>
</comment>
<proteinExistence type="predicted"/>
<evidence type="ECO:0000313" key="3">
    <source>
        <dbReference type="Proteomes" id="UP001432322"/>
    </source>
</evidence>
<feature type="non-terminal residue" evidence="2">
    <location>
        <position position="1"/>
    </location>
</feature>
<keyword evidence="3" id="KW-1185">Reference proteome</keyword>
<sequence>NDVILNPIARLGDVINTNLMENGIFRQVYPLVTPYVRTTHGSSCGLTPFIRFYEALAISRTKDRYANASFSAIGIAVAALVIPPPSLDLFQVELLKFAGDSSDNTSNRPRYKITFNQRGTTPQPVVEVQKKDLPASLKGWKPVRPDQKQSHQVSTNFSTLDSGKYDKLKGSSDIVAREYGRSADGDQPGPSSPKRIK</sequence>
<dbReference type="EMBL" id="BTSY01000005">
    <property type="protein sequence ID" value="GMT30234.1"/>
    <property type="molecule type" value="Genomic_DNA"/>
</dbReference>
<feature type="compositionally biased region" description="Basic and acidic residues" evidence="1">
    <location>
        <begin position="163"/>
        <end position="184"/>
    </location>
</feature>
<accession>A0AAV5WKA3</accession>
<feature type="non-terminal residue" evidence="2">
    <location>
        <position position="197"/>
    </location>
</feature>
<gene>
    <name evidence="2" type="ORF">PFISCL1PPCAC_21531</name>
</gene>
<organism evidence="2 3">
    <name type="scientific">Pristionchus fissidentatus</name>
    <dbReference type="NCBI Taxonomy" id="1538716"/>
    <lineage>
        <taxon>Eukaryota</taxon>
        <taxon>Metazoa</taxon>
        <taxon>Ecdysozoa</taxon>
        <taxon>Nematoda</taxon>
        <taxon>Chromadorea</taxon>
        <taxon>Rhabditida</taxon>
        <taxon>Rhabditina</taxon>
        <taxon>Diplogasteromorpha</taxon>
        <taxon>Diplogasteroidea</taxon>
        <taxon>Neodiplogasteridae</taxon>
        <taxon>Pristionchus</taxon>
    </lineage>
</organism>
<feature type="region of interest" description="Disordered" evidence="1">
    <location>
        <begin position="137"/>
        <end position="197"/>
    </location>
</feature>
<feature type="compositionally biased region" description="Polar residues" evidence="1">
    <location>
        <begin position="150"/>
        <end position="161"/>
    </location>
</feature>
<evidence type="ECO:0000256" key="1">
    <source>
        <dbReference type="SAM" id="MobiDB-lite"/>
    </source>
</evidence>
<evidence type="ECO:0000313" key="2">
    <source>
        <dbReference type="EMBL" id="GMT30234.1"/>
    </source>
</evidence>